<reference evidence="2 3" key="1">
    <citation type="submission" date="2023-02" db="EMBL/GenBank/DDBJ databases">
        <authorList>
            <person name="Mo P."/>
        </authorList>
    </citation>
    <scope>NUCLEOTIDE SEQUENCE [LARGE SCALE GENOMIC DNA]</scope>
    <source>
        <strain evidence="2 3">HUAS 3</strain>
    </source>
</reference>
<sequence>MSGDELRLSDGRVVLRPWADDDLAAMVALFDEPEIAFRVPVAAPFDLAAARTHLDMTRRAWAKGGWRYLVITEAGDDRPCGEVLLNPVGHTIGYVVGAAYRRRGLATAALRLVTGYAHDTLAMPEVYLDIEADNAGSVAVARSAGFRPADLAPQEVEDKGRRYLLHRWVHQAE</sequence>
<dbReference type="EMBL" id="CP118615">
    <property type="protein sequence ID" value="WDZ84917.1"/>
    <property type="molecule type" value="Genomic_DNA"/>
</dbReference>
<dbReference type="PANTHER" id="PTHR43792">
    <property type="entry name" value="GNAT FAMILY, PUTATIVE (AFU_ORTHOLOGUE AFUA_3G00765)-RELATED-RELATED"/>
    <property type="match status" value="1"/>
</dbReference>
<name>A0ABY7ZPQ0_9ACTN</name>
<organism evidence="2 3">
    <name type="scientific">Micromonospora cathayae</name>
    <dbReference type="NCBI Taxonomy" id="3028804"/>
    <lineage>
        <taxon>Bacteria</taxon>
        <taxon>Bacillati</taxon>
        <taxon>Actinomycetota</taxon>
        <taxon>Actinomycetes</taxon>
        <taxon>Micromonosporales</taxon>
        <taxon>Micromonosporaceae</taxon>
        <taxon>Micromonospora</taxon>
    </lineage>
</organism>
<dbReference type="InterPro" id="IPR016181">
    <property type="entry name" value="Acyl_CoA_acyltransferase"/>
</dbReference>
<keyword evidence="3" id="KW-1185">Reference proteome</keyword>
<evidence type="ECO:0000259" key="1">
    <source>
        <dbReference type="PROSITE" id="PS51186"/>
    </source>
</evidence>
<gene>
    <name evidence="2" type="ORF">PVK37_00085</name>
</gene>
<protein>
    <submittedName>
        <fullName evidence="2">GNAT family N-acetyltransferase</fullName>
    </submittedName>
</protein>
<dbReference type="PROSITE" id="PS51186">
    <property type="entry name" value="GNAT"/>
    <property type="match status" value="1"/>
</dbReference>
<proteinExistence type="predicted"/>
<feature type="domain" description="N-acetyltransferase" evidence="1">
    <location>
        <begin position="13"/>
        <end position="170"/>
    </location>
</feature>
<dbReference type="Pfam" id="PF13302">
    <property type="entry name" value="Acetyltransf_3"/>
    <property type="match status" value="1"/>
</dbReference>
<evidence type="ECO:0000313" key="2">
    <source>
        <dbReference type="EMBL" id="WDZ84917.1"/>
    </source>
</evidence>
<dbReference type="InterPro" id="IPR000182">
    <property type="entry name" value="GNAT_dom"/>
</dbReference>
<accession>A0ABY7ZPQ0</accession>
<dbReference type="InterPro" id="IPR051531">
    <property type="entry name" value="N-acetyltransferase"/>
</dbReference>
<dbReference type="RefSeq" id="WP_275031607.1">
    <property type="nucleotide sequence ID" value="NZ_CP118615.1"/>
</dbReference>
<evidence type="ECO:0000313" key="3">
    <source>
        <dbReference type="Proteomes" id="UP001219605"/>
    </source>
</evidence>
<dbReference type="PANTHER" id="PTHR43792:SF16">
    <property type="entry name" value="N-ACETYLTRANSFERASE DOMAIN-CONTAINING PROTEIN"/>
    <property type="match status" value="1"/>
</dbReference>
<dbReference type="SUPFAM" id="SSF55729">
    <property type="entry name" value="Acyl-CoA N-acyltransferases (Nat)"/>
    <property type="match status" value="1"/>
</dbReference>
<dbReference type="Gene3D" id="3.40.630.30">
    <property type="match status" value="1"/>
</dbReference>
<dbReference type="Proteomes" id="UP001219605">
    <property type="component" value="Chromosome"/>
</dbReference>